<name>A0AAV5QSK5_9ASCO</name>
<dbReference type="InterPro" id="IPR045055">
    <property type="entry name" value="DNA2/NAM7-like"/>
</dbReference>
<evidence type="ECO:0000256" key="3">
    <source>
        <dbReference type="ARBA" id="ARBA00022741"/>
    </source>
</evidence>
<feature type="compositionally biased region" description="Basic and acidic residues" evidence="10">
    <location>
        <begin position="918"/>
        <end position="939"/>
    </location>
</feature>
<evidence type="ECO:0000256" key="2">
    <source>
        <dbReference type="ARBA" id="ARBA00007913"/>
    </source>
</evidence>
<feature type="compositionally biased region" description="Basic and acidic residues" evidence="10">
    <location>
        <begin position="2143"/>
        <end position="2153"/>
    </location>
</feature>
<dbReference type="EMBL" id="BTFZ01000011">
    <property type="protein sequence ID" value="GMM37123.1"/>
    <property type="molecule type" value="Genomic_DNA"/>
</dbReference>
<keyword evidence="13" id="KW-1185">Reference proteome</keyword>
<dbReference type="GeneID" id="90075098"/>
<dbReference type="Proteomes" id="UP001360560">
    <property type="component" value="Unassembled WGS sequence"/>
</dbReference>
<dbReference type="InterPro" id="IPR014016">
    <property type="entry name" value="UvrD-like_ATP-bd"/>
</dbReference>
<feature type="compositionally biased region" description="Low complexity" evidence="10">
    <location>
        <begin position="892"/>
        <end position="904"/>
    </location>
</feature>
<dbReference type="CDD" id="cd18808">
    <property type="entry name" value="SF1_C_Upf1"/>
    <property type="match status" value="1"/>
</dbReference>
<dbReference type="GO" id="GO:0006369">
    <property type="term" value="P:termination of RNA polymerase II transcription"/>
    <property type="evidence" value="ECO:0007669"/>
    <property type="project" value="TreeGrafter"/>
</dbReference>
<feature type="binding site" evidence="8">
    <location>
        <begin position="1281"/>
        <end position="1288"/>
    </location>
    <ligand>
        <name>ATP</name>
        <dbReference type="ChEBI" id="CHEBI:30616"/>
    </ligand>
</feature>
<dbReference type="PROSITE" id="PS51198">
    <property type="entry name" value="UVRD_HELICASE_ATP_BIND"/>
    <property type="match status" value="1"/>
</dbReference>
<dbReference type="GO" id="GO:0005694">
    <property type="term" value="C:chromosome"/>
    <property type="evidence" value="ECO:0007669"/>
    <property type="project" value="UniProtKB-ARBA"/>
</dbReference>
<dbReference type="InterPro" id="IPR027417">
    <property type="entry name" value="P-loop_NTPase"/>
</dbReference>
<keyword evidence="7" id="KW-0539">Nucleus</keyword>
<feature type="compositionally biased region" description="Basic and acidic residues" evidence="10">
    <location>
        <begin position="8"/>
        <end position="24"/>
    </location>
</feature>
<comment type="similarity">
    <text evidence="2">Belongs to the DNA2/NAM7 helicase family.</text>
</comment>
<feature type="compositionally biased region" description="Low complexity" evidence="10">
    <location>
        <begin position="2097"/>
        <end position="2117"/>
    </location>
</feature>
<evidence type="ECO:0000256" key="10">
    <source>
        <dbReference type="SAM" id="MobiDB-lite"/>
    </source>
</evidence>
<feature type="compositionally biased region" description="Low complexity" evidence="10">
    <location>
        <begin position="2126"/>
        <end position="2136"/>
    </location>
</feature>
<proteinExistence type="inferred from homology"/>
<dbReference type="CDD" id="cd18042">
    <property type="entry name" value="DEXXQc_SETX"/>
    <property type="match status" value="1"/>
</dbReference>
<dbReference type="GO" id="GO:0003678">
    <property type="term" value="F:DNA helicase activity"/>
    <property type="evidence" value="ECO:0007669"/>
    <property type="project" value="UniProtKB-ARBA"/>
</dbReference>
<dbReference type="PANTHER" id="PTHR10887">
    <property type="entry name" value="DNA2/NAM7 HELICASE FAMILY"/>
    <property type="match status" value="1"/>
</dbReference>
<dbReference type="InterPro" id="IPR041677">
    <property type="entry name" value="DNA2/NAM7_AAA_11"/>
</dbReference>
<feature type="compositionally biased region" description="Polar residues" evidence="10">
    <location>
        <begin position="1937"/>
        <end position="1950"/>
    </location>
</feature>
<keyword evidence="9" id="KW-0175">Coiled coil</keyword>
<keyword evidence="5 8" id="KW-0347">Helicase</keyword>
<dbReference type="PANTHER" id="PTHR10887:SF495">
    <property type="entry name" value="HELICASE SENATAXIN ISOFORM X1-RELATED"/>
    <property type="match status" value="1"/>
</dbReference>
<evidence type="ECO:0000256" key="6">
    <source>
        <dbReference type="ARBA" id="ARBA00022840"/>
    </source>
</evidence>
<feature type="region of interest" description="Disordered" evidence="10">
    <location>
        <begin position="2097"/>
        <end position="2153"/>
    </location>
</feature>
<dbReference type="InterPro" id="IPR044340">
    <property type="entry name" value="Helicase_Sen1_1B_dom"/>
</dbReference>
<dbReference type="Pfam" id="PF13086">
    <property type="entry name" value="AAA_11"/>
    <property type="match status" value="1"/>
</dbReference>
<organism evidence="12 13">
    <name type="scientific">Saccharomycopsis crataegensis</name>
    <dbReference type="NCBI Taxonomy" id="43959"/>
    <lineage>
        <taxon>Eukaryota</taxon>
        <taxon>Fungi</taxon>
        <taxon>Dikarya</taxon>
        <taxon>Ascomycota</taxon>
        <taxon>Saccharomycotina</taxon>
        <taxon>Saccharomycetes</taxon>
        <taxon>Saccharomycopsidaceae</taxon>
        <taxon>Saccharomycopsis</taxon>
    </lineage>
</organism>
<dbReference type="InterPro" id="IPR024481">
    <property type="entry name" value="Helicase_Sen1_N"/>
</dbReference>
<comment type="subcellular location">
    <subcellularLocation>
        <location evidence="1">Nucleus</location>
    </subcellularLocation>
</comment>
<protein>
    <submittedName>
        <fullName evidence="12">DNA/RNA helicase</fullName>
    </submittedName>
</protein>
<evidence type="ECO:0000256" key="1">
    <source>
        <dbReference type="ARBA" id="ARBA00004123"/>
    </source>
</evidence>
<dbReference type="CDD" id="cd21408">
    <property type="entry name" value="1B_Sen1p-like"/>
    <property type="match status" value="1"/>
</dbReference>
<feature type="domain" description="UvrD-like helicase ATP-binding" evidence="11">
    <location>
        <begin position="1260"/>
        <end position="1574"/>
    </location>
</feature>
<evidence type="ECO:0000313" key="12">
    <source>
        <dbReference type="EMBL" id="GMM37123.1"/>
    </source>
</evidence>
<dbReference type="FunFam" id="3.40.50.300:FF:001152">
    <property type="entry name" value="tRNA-splicing endonuclease, putative"/>
    <property type="match status" value="1"/>
</dbReference>
<feature type="compositionally biased region" description="Polar residues" evidence="10">
    <location>
        <begin position="2032"/>
        <end position="2046"/>
    </location>
</feature>
<evidence type="ECO:0000256" key="4">
    <source>
        <dbReference type="ARBA" id="ARBA00022801"/>
    </source>
</evidence>
<feature type="region of interest" description="Disordered" evidence="10">
    <location>
        <begin position="1"/>
        <end position="24"/>
    </location>
</feature>
<keyword evidence="3 8" id="KW-0547">Nucleotide-binding</keyword>
<feature type="compositionally biased region" description="Polar residues" evidence="10">
    <location>
        <begin position="2057"/>
        <end position="2069"/>
    </location>
</feature>
<dbReference type="Pfam" id="PF12726">
    <property type="entry name" value="SEN1_N"/>
    <property type="match status" value="1"/>
</dbReference>
<feature type="compositionally biased region" description="Basic and acidic residues" evidence="10">
    <location>
        <begin position="1861"/>
        <end position="1885"/>
    </location>
</feature>
<feature type="compositionally biased region" description="Polar residues" evidence="10">
    <location>
        <begin position="1996"/>
        <end position="2021"/>
    </location>
</feature>
<feature type="coiled-coil region" evidence="9">
    <location>
        <begin position="1426"/>
        <end position="1453"/>
    </location>
</feature>
<keyword evidence="6 8" id="KW-0067">ATP-binding</keyword>
<keyword evidence="4 8" id="KW-0378">Hydrolase</keyword>
<feature type="region of interest" description="Disordered" evidence="10">
    <location>
        <begin position="1897"/>
        <end position="2084"/>
    </location>
</feature>
<dbReference type="FunFam" id="3.40.50.300:FF:000326">
    <property type="entry name" value="P-loop containing nucleoside triphosphate hydrolase"/>
    <property type="match status" value="1"/>
</dbReference>
<evidence type="ECO:0000313" key="13">
    <source>
        <dbReference type="Proteomes" id="UP001360560"/>
    </source>
</evidence>
<evidence type="ECO:0000256" key="7">
    <source>
        <dbReference type="ARBA" id="ARBA00023242"/>
    </source>
</evidence>
<evidence type="ECO:0000256" key="8">
    <source>
        <dbReference type="PROSITE-ProRule" id="PRU00560"/>
    </source>
</evidence>
<feature type="compositionally biased region" description="Basic and acidic residues" evidence="10">
    <location>
        <begin position="1812"/>
        <end position="1854"/>
    </location>
</feature>
<feature type="compositionally biased region" description="Polar residues" evidence="10">
    <location>
        <begin position="905"/>
        <end position="917"/>
    </location>
</feature>
<dbReference type="GO" id="GO:0016604">
    <property type="term" value="C:nuclear body"/>
    <property type="evidence" value="ECO:0007669"/>
    <property type="project" value="TreeGrafter"/>
</dbReference>
<feature type="region of interest" description="Disordered" evidence="10">
    <location>
        <begin position="1778"/>
        <end position="1885"/>
    </location>
</feature>
<dbReference type="InterPro" id="IPR047187">
    <property type="entry name" value="SF1_C_Upf1"/>
</dbReference>
<accession>A0AAV5QSK5</accession>
<reference evidence="12 13" key="1">
    <citation type="journal article" date="2023" name="Elife">
        <title>Identification of key yeast species and microbe-microbe interactions impacting larval growth of Drosophila in the wild.</title>
        <authorList>
            <person name="Mure A."/>
            <person name="Sugiura Y."/>
            <person name="Maeda R."/>
            <person name="Honda K."/>
            <person name="Sakurai N."/>
            <person name="Takahashi Y."/>
            <person name="Watada M."/>
            <person name="Katoh T."/>
            <person name="Gotoh A."/>
            <person name="Gotoh Y."/>
            <person name="Taniguchi I."/>
            <person name="Nakamura K."/>
            <person name="Hayashi T."/>
            <person name="Katayama T."/>
            <person name="Uemura T."/>
            <person name="Hattori Y."/>
        </authorList>
    </citation>
    <scope>NUCLEOTIDE SEQUENCE [LARGE SCALE GENOMIC DNA]</scope>
    <source>
        <strain evidence="12 13">SC-9</strain>
    </source>
</reference>
<feature type="compositionally biased region" description="Acidic residues" evidence="10">
    <location>
        <begin position="969"/>
        <end position="978"/>
    </location>
</feature>
<feature type="region of interest" description="Disordered" evidence="10">
    <location>
        <begin position="880"/>
        <end position="978"/>
    </location>
</feature>
<dbReference type="InterPro" id="IPR041679">
    <property type="entry name" value="DNA2/NAM7-like_C"/>
</dbReference>
<dbReference type="SUPFAM" id="SSF52540">
    <property type="entry name" value="P-loop containing nucleoside triphosphate hydrolases"/>
    <property type="match status" value="1"/>
</dbReference>
<evidence type="ECO:0000256" key="9">
    <source>
        <dbReference type="SAM" id="Coils"/>
    </source>
</evidence>
<sequence length="2153" mass="243884">MSSANQLEELKKSIDASHEKPEDDKLQEATIQKCFEYIAGFPVDRHLFCDAEGYHAGIHGLILFSFPESDALSWYKQKIGTYLDSCQKCIYMFHQGRASLREKFLSSRELDYSSVTQFTQMILDWEASRLVPIFQEACKQIQMNQGVESTALILNNRVILAIIECLCGPGLFRVNYQLRSLFSEVFKYLLESKTPFKFSNSGMPAAVIFFLFEGSDLEKDWAINTLSEISATKKIEPKEFNSALEEELEMHLYEIQNPEYYNDDTCIKFWENMVLIINASTKDTVLQKLQGPNNMSHIQKYFTYKLVSLTNILKNHVMSYQKIPLPFILRAFNSLLLKLESSFWSLVKPEMFNNFLATIFGNPYYLKYIIELNNNQSSSGASLNDLLYWVNPLYKSIAVSQQQQAGTTVSDFFLKLSTDKSVGIPQFTRSLLISVACDLLSRCLKLEVPLYDLNFTVDLLVRVESRSLVDKHSDLFISTCFDNNSLCSGDENSNFLKESCINLVSRCLQFDILNFSQNSYNSYKNSNSSLAPFSPTLWEKMTNRNFSSRSFLHQSFLMTKLLSSLKGIPGILVIKGDAKLKDQYSSMLLYLNNLLSMFSEVSPQQLRIVLKDPDALDGLWSSILSPEQEISQSATSILYEAYDSSGRFEGIRSILNENFEYCLKSVTHSLSRTISCGFYEPCPRAVRVLMDVINASNDPITGMLSDRTKFANIKDKSFLKEFWVQCWDFLVFIYKETLKWANSYDSKQLVEFTRDTLDLSHLILNCFTNISTILSLSDSSLRGLVEKDLFQNILDSFRSMLVWLRLSDSALLTLCVDLIIKAVDLAGELNLPFSDDVVELLAKYGCKAKKFNNKLTDEQVSEILTRARGLNEELVEKVTGEAEEYRKSTKPSTDSSNNSTAASTPVPSIASSTNYSRFDSHKPEKELSKLDRIKMDIRQNRATSSSKSLIIHPPSKSGFHSKRGKKDDDESDSDSDLDDGVRELFMKNKKEKAKATLLDKMSQNKSLKLKRPVASAADEQKKKELNMRRRLNVSLDPLYRSVLSWTYNRVSDFPDERGREIYQPVRDNFDNVKDYQKTFEPLLLLECWQSIVQSRQLTQEKPFELLIGTRASVDNFFDVYASIEKSVLYDRKIGESDLLVLGYVRNDGQKVENMTSRVLEETSISCLAKVREIKSANSDYADITLRVMPNNNPMIPIFSPQTLVTGLKVMQMVTIEREYSSLFGLQYYDLFSNIIKAKPTFEENEDKSEVNKMISTFKVNESQAAAIIGSVRNKGFSLIQGPPGTGKTKTILGIVGYILTSNRSSSIITAPQKKNHLEVSKNQKILICAPSNAAVDELVLRLRSKIKDSEGNDFQPKVVRLGRSDAINSAVKDLTLEELVDKELGAKQDDQVLSDGSIRQELNKCLQERDSIRAQLNQEDLPDDKAVQLQLKIREITKKKNELGRALDEQREKVSVSYRNKEIERRNIQFKILSNANIICSTLSGSAHDLVKGMNIICDTVIIDEACQCTELSVIIPLRYGCEKCIMVGDPNQLPPTVLSQTAASYNYEQSLFVRMHKNYPNSVYLLNVQYRMHPDISRFPSDEFYNSKLIDGNKMRELNTRAWHSIYPLSPYRFFDIAGRQEQSSRSKSFFNTTEAVVALELVKKLEKISVKLGINIEGKIGIISPYKEQIGKLKSVFIRHYGKPILNIIDFNTVDGFQGQEKEVIIMSCVRASGGSTVGFLADVRRMNVGLTRAKTTLWVLGHRESLSVNKVWNHLIGDADKRGLVSKASPGFLKGELVDPGKVKSGSIPQSSKFIEDVTKKSPKKAKSKSREKDKTKSKDKEKSKDKVKNKDKDKTKNKGKDKESSKSEEKKKKKKEKDKDKTVGDDNNAHFGNDAKNEENALVDNKIHSDIGTAIDDKIGGSSDSLKRKPSSLLKPAGHKVQKSSLFIKKNSNKSGFTGSPTINTASDKRTNKIPPPKRSGAITNPAATESQTHPPASFLLNLPTAPKNREYTGSNSNSFRNAESNSSNQKYGNNRFPTKPGFKNNDHSSGFKNSDYNQNPKHGSPGYFGSGYPNQAANRNSSYQGGPPDLSRNNASNYNSYQYGNYNSYGNYNNYDNSYNNYNYNNNPQYNRNDSHNTQTNYNNNSKPFNNSQYKNNTKNDYRNWKRK</sequence>
<evidence type="ECO:0000259" key="11">
    <source>
        <dbReference type="PROSITE" id="PS51198"/>
    </source>
</evidence>
<dbReference type="InterPro" id="IPR056474">
    <property type="entry name" value="SEN1_barrel"/>
</dbReference>
<dbReference type="RefSeq" id="XP_064854119.1">
    <property type="nucleotide sequence ID" value="XM_064998047.1"/>
</dbReference>
<evidence type="ECO:0000256" key="5">
    <source>
        <dbReference type="ARBA" id="ARBA00022806"/>
    </source>
</evidence>
<dbReference type="GO" id="GO:0016787">
    <property type="term" value="F:hydrolase activity"/>
    <property type="evidence" value="ECO:0007669"/>
    <property type="project" value="UniProtKB-UniRule"/>
</dbReference>
<dbReference type="GO" id="GO:0005524">
    <property type="term" value="F:ATP binding"/>
    <property type="evidence" value="ECO:0007669"/>
    <property type="project" value="UniProtKB-UniRule"/>
</dbReference>
<dbReference type="Pfam" id="PF23576">
    <property type="entry name" value="SEN1_barrel"/>
    <property type="match status" value="1"/>
</dbReference>
<gene>
    <name evidence="12" type="ORF">DASC09_044480</name>
</gene>
<comment type="caution">
    <text evidence="12">The sequence shown here is derived from an EMBL/GenBank/DDBJ whole genome shotgun (WGS) entry which is preliminary data.</text>
</comment>
<feature type="compositionally biased region" description="Polar residues" evidence="10">
    <location>
        <begin position="1966"/>
        <end position="1979"/>
    </location>
</feature>
<dbReference type="GO" id="GO:0001147">
    <property type="term" value="F:transcription termination site sequence-specific DNA binding"/>
    <property type="evidence" value="ECO:0007669"/>
    <property type="project" value="TreeGrafter"/>
</dbReference>
<dbReference type="Pfam" id="PF13087">
    <property type="entry name" value="AAA_12"/>
    <property type="match status" value="1"/>
</dbReference>
<dbReference type="Gene3D" id="3.40.50.300">
    <property type="entry name" value="P-loop containing nucleotide triphosphate hydrolases"/>
    <property type="match status" value="2"/>
</dbReference>